<evidence type="ECO:0000256" key="3">
    <source>
        <dbReference type="ARBA" id="ARBA00022691"/>
    </source>
</evidence>
<dbReference type="InterPro" id="IPR029063">
    <property type="entry name" value="SAM-dependent_MTases_sf"/>
</dbReference>
<dbReference type="Gene3D" id="2.40.50.1070">
    <property type="match status" value="1"/>
</dbReference>
<evidence type="ECO:0000256" key="5">
    <source>
        <dbReference type="ARBA" id="ARBA00047278"/>
    </source>
</evidence>
<dbReference type="GO" id="GO:0032259">
    <property type="term" value="P:methylation"/>
    <property type="evidence" value="ECO:0007669"/>
    <property type="project" value="UniProtKB-KW"/>
</dbReference>
<dbReference type="InterPro" id="IPR045850">
    <property type="entry name" value="TRM2_met"/>
</dbReference>
<organism evidence="7">
    <name type="scientific">Menopon gallinae</name>
    <name type="common">poultry shaft louse</name>
    <dbReference type="NCBI Taxonomy" id="328185"/>
    <lineage>
        <taxon>Eukaryota</taxon>
        <taxon>Metazoa</taxon>
        <taxon>Ecdysozoa</taxon>
        <taxon>Arthropoda</taxon>
        <taxon>Hexapoda</taxon>
        <taxon>Insecta</taxon>
        <taxon>Pterygota</taxon>
        <taxon>Neoptera</taxon>
        <taxon>Paraneoptera</taxon>
        <taxon>Psocodea</taxon>
        <taxon>Troctomorpha</taxon>
        <taxon>Phthiraptera</taxon>
        <taxon>Amblycera</taxon>
        <taxon>Menoponidae</taxon>
        <taxon>Menopon</taxon>
    </lineage>
</organism>
<comment type="catalytic activity">
    <reaction evidence="5">
        <text>uridine(54) in tRNA + S-adenosyl-L-methionine = 5-methyluridine(54) in tRNA + S-adenosyl-L-homocysteine + H(+)</text>
        <dbReference type="Rhea" id="RHEA:42712"/>
        <dbReference type="Rhea" id="RHEA-COMP:10167"/>
        <dbReference type="Rhea" id="RHEA-COMP:10193"/>
        <dbReference type="ChEBI" id="CHEBI:15378"/>
        <dbReference type="ChEBI" id="CHEBI:57856"/>
        <dbReference type="ChEBI" id="CHEBI:59789"/>
        <dbReference type="ChEBI" id="CHEBI:65315"/>
        <dbReference type="ChEBI" id="CHEBI:74447"/>
        <dbReference type="EC" id="2.1.1.35"/>
    </reaction>
    <physiologicalReaction direction="left-to-right" evidence="5">
        <dbReference type="Rhea" id="RHEA:42713"/>
    </physiologicalReaction>
</comment>
<keyword evidence="3 6" id="KW-0949">S-adenosyl-L-methionine</keyword>
<gene>
    <name evidence="7" type="ORF">PYX00_005504</name>
</gene>
<dbReference type="EC" id="2.1.1.35" evidence="4"/>
<comment type="caution">
    <text evidence="6">Lacks conserved residue(s) required for the propagation of feature annotation.</text>
</comment>
<evidence type="ECO:0000313" key="7">
    <source>
        <dbReference type="EMBL" id="KAL0272588.1"/>
    </source>
</evidence>
<evidence type="ECO:0000256" key="6">
    <source>
        <dbReference type="PROSITE-ProRule" id="PRU01024"/>
    </source>
</evidence>
<dbReference type="GO" id="GO:0003723">
    <property type="term" value="F:RNA binding"/>
    <property type="evidence" value="ECO:0007669"/>
    <property type="project" value="TreeGrafter"/>
</dbReference>
<evidence type="ECO:0000256" key="2">
    <source>
        <dbReference type="ARBA" id="ARBA00022679"/>
    </source>
</evidence>
<comment type="similarity">
    <text evidence="6">Belongs to the class I-like SAM-binding methyltransferase superfamily. RNA M5U methyltransferase family.</text>
</comment>
<reference evidence="7" key="1">
    <citation type="journal article" date="2024" name="Gigascience">
        <title>Chromosome-level genome of the poultry shaft louse Menopon gallinae provides insight into the host-switching and adaptive evolution of parasitic lice.</title>
        <authorList>
            <person name="Xu Y."/>
            <person name="Ma L."/>
            <person name="Liu S."/>
            <person name="Liang Y."/>
            <person name="Liu Q."/>
            <person name="He Z."/>
            <person name="Tian L."/>
            <person name="Duan Y."/>
            <person name="Cai W."/>
            <person name="Li H."/>
            <person name="Song F."/>
        </authorList>
    </citation>
    <scope>NUCLEOTIDE SEQUENCE</scope>
    <source>
        <strain evidence="7">Cailab_2023a</strain>
    </source>
</reference>
<dbReference type="SUPFAM" id="SSF53335">
    <property type="entry name" value="S-adenosyl-L-methionine-dependent methyltransferases"/>
    <property type="match status" value="1"/>
</dbReference>
<proteinExistence type="inferred from homology"/>
<protein>
    <recommendedName>
        <fullName evidence="4">tRNA (uracil(54)-C(5))-methyltransferase</fullName>
        <ecNumber evidence="4">2.1.1.35</ecNumber>
    </recommendedName>
</protein>
<dbReference type="PANTHER" id="PTHR45904:SF2">
    <property type="entry name" value="TRNA (URACIL-5-)-METHYLTRANSFERASE HOMOLOG A"/>
    <property type="match status" value="1"/>
</dbReference>
<dbReference type="PANTHER" id="PTHR45904">
    <property type="entry name" value="TRNA (URACIL-5-)-METHYLTRANSFERASE"/>
    <property type="match status" value="1"/>
</dbReference>
<dbReference type="GO" id="GO:0030697">
    <property type="term" value="F:tRNA (uracil(54)-C5)-methyltransferase activity, S-adenosyl methionine-dependent"/>
    <property type="evidence" value="ECO:0007669"/>
    <property type="project" value="UniProtKB-EC"/>
</dbReference>
<dbReference type="GO" id="GO:0006396">
    <property type="term" value="P:RNA processing"/>
    <property type="evidence" value="ECO:0007669"/>
    <property type="project" value="InterPro"/>
</dbReference>
<comment type="caution">
    <text evidence="7">The sequence shown here is derived from an EMBL/GenBank/DDBJ whole genome shotgun (WGS) entry which is preliminary data.</text>
</comment>
<evidence type="ECO:0000256" key="4">
    <source>
        <dbReference type="ARBA" id="ARBA00033763"/>
    </source>
</evidence>
<dbReference type="AlphaFoldDB" id="A0AAW2HRR1"/>
<accession>A0AAW2HRR1</accession>
<dbReference type="InterPro" id="IPR010280">
    <property type="entry name" value="U5_MeTrfase_fam"/>
</dbReference>
<evidence type="ECO:0000256" key="1">
    <source>
        <dbReference type="ARBA" id="ARBA00022603"/>
    </source>
</evidence>
<feature type="binding site" evidence="6">
    <location>
        <position position="313"/>
    </location>
    <ligand>
        <name>S-adenosyl-L-methionine</name>
        <dbReference type="ChEBI" id="CHEBI:59789"/>
    </ligand>
</feature>
<feature type="binding site" evidence="6">
    <location>
        <position position="364"/>
    </location>
    <ligand>
        <name>S-adenosyl-L-methionine</name>
        <dbReference type="ChEBI" id="CHEBI:59789"/>
    </ligand>
</feature>
<dbReference type="EMBL" id="JARGDH010000003">
    <property type="protein sequence ID" value="KAL0272588.1"/>
    <property type="molecule type" value="Genomic_DNA"/>
</dbReference>
<keyword evidence="2 6" id="KW-0808">Transferase</keyword>
<dbReference type="Gene3D" id="3.40.50.150">
    <property type="entry name" value="Vaccinia Virus protein VP39"/>
    <property type="match status" value="1"/>
</dbReference>
<dbReference type="CDD" id="cd02440">
    <property type="entry name" value="AdoMet_MTases"/>
    <property type="match status" value="1"/>
</dbReference>
<name>A0AAW2HRR1_9NEOP</name>
<sequence length="483" mass="54958">MQGVKRDYNGKVKCSHLSLEEQALYTTIPLWKVPYEDQIKQKTQTAKNYILKLCDLILTRNPNLAGWIQRQQEEHKGFLCRVDPMLRTCNPNGYRAKCDFRVGFDEVTNERVVGFKGAKSGVLSVRPGDKMIQLPHQMKLVVKLFEDYIRLSPLPPFVPETKTGFWHHLMVRVSMAGEVMIMVVMYTGSLTPQQLQYVKSDLSNFFFHGEGRVANVHSLYYHPYEEKQHDMVPPTLELLGGVQRLIEPVMGTNFHIGPFTHFLTNTCTAQTMYQAICDLVQPGPNVTIVDICAGIGSIGLTLAKKCKEVYAIEMLEQHISDGVLTAQMNNITNFSFLHGRAEEQLGDLLRTLEGRNKEIVCILDPPKLGVNKRSALTDLAFKIVDQVRMSPSVKRFVYICNNHKSPVRLFLDFCASPLERGSYKFTGLPFVPVRIIPIDLAPHTPHSQLFILFERCAVSSRKTKESKARKQHELDEYVVYAHC</sequence>
<keyword evidence="1 6" id="KW-0489">Methyltransferase</keyword>
<dbReference type="PROSITE" id="PS51687">
    <property type="entry name" value="SAM_MT_RNA_M5U"/>
    <property type="match status" value="1"/>
</dbReference>